<feature type="transmembrane region" description="Helical" evidence="5">
    <location>
        <begin position="201"/>
        <end position="228"/>
    </location>
</feature>
<dbReference type="CDD" id="cd18547">
    <property type="entry name" value="ABC_6TM_Tm288_like"/>
    <property type="match status" value="1"/>
</dbReference>
<dbReference type="EMBL" id="CP102453">
    <property type="protein sequence ID" value="UUX32970.1"/>
    <property type="molecule type" value="Genomic_DNA"/>
</dbReference>
<name>A0ABY5P3H9_9LACT</name>
<evidence type="ECO:0000313" key="7">
    <source>
        <dbReference type="EMBL" id="UUX32970.1"/>
    </source>
</evidence>
<keyword evidence="4 5" id="KW-0472">Membrane</keyword>
<keyword evidence="7" id="KW-0547">Nucleotide-binding</keyword>
<keyword evidence="3 5" id="KW-1133">Transmembrane helix</keyword>
<dbReference type="PANTHER" id="PTHR43394">
    <property type="entry name" value="ATP-DEPENDENT PERMEASE MDL1, MITOCHONDRIAL"/>
    <property type="match status" value="1"/>
</dbReference>
<dbReference type="InterPro" id="IPR039421">
    <property type="entry name" value="Type_1_exporter"/>
</dbReference>
<dbReference type="SUPFAM" id="SSF90123">
    <property type="entry name" value="ABC transporter transmembrane region"/>
    <property type="match status" value="1"/>
</dbReference>
<accession>A0ABY5P3H9</accession>
<feature type="domain" description="ABC transmembrane type-1" evidence="6">
    <location>
        <begin position="62"/>
        <end position="294"/>
    </location>
</feature>
<organism evidence="7 8">
    <name type="scientific">Fundicoccus culcitae</name>
    <dbReference type="NCBI Taxonomy" id="2969821"/>
    <lineage>
        <taxon>Bacteria</taxon>
        <taxon>Bacillati</taxon>
        <taxon>Bacillota</taxon>
        <taxon>Bacilli</taxon>
        <taxon>Lactobacillales</taxon>
        <taxon>Aerococcaceae</taxon>
        <taxon>Fundicoccus</taxon>
    </lineage>
</organism>
<dbReference type="PROSITE" id="PS50929">
    <property type="entry name" value="ABC_TM1F"/>
    <property type="match status" value="1"/>
</dbReference>
<evidence type="ECO:0000256" key="5">
    <source>
        <dbReference type="SAM" id="Phobius"/>
    </source>
</evidence>
<reference evidence="7 8" key="1">
    <citation type="submission" date="2022-08" db="EMBL/GenBank/DDBJ databases">
        <title>Aerococcaceae sp. nov isolated from spoiled eye mask.</title>
        <authorList>
            <person name="Zhou G."/>
            <person name="Xie X.-B."/>
            <person name="Shi Q.-S."/>
            <person name="Wang Y.-S."/>
            <person name="Wen X."/>
            <person name="Peng H."/>
            <person name="Yang X.-J."/>
            <person name="Tao H.-B."/>
            <person name="Huang X.-M."/>
        </authorList>
    </citation>
    <scope>NUCLEOTIDE SEQUENCE [LARGE SCALE GENOMIC DNA]</scope>
    <source>
        <strain evidence="8">DM20194951</strain>
    </source>
</reference>
<keyword evidence="7" id="KW-0067">ATP-binding</keyword>
<dbReference type="Proteomes" id="UP001315967">
    <property type="component" value="Chromosome"/>
</dbReference>
<evidence type="ECO:0000256" key="4">
    <source>
        <dbReference type="ARBA" id="ARBA00023136"/>
    </source>
</evidence>
<dbReference type="RefSeq" id="WP_313792470.1">
    <property type="nucleotide sequence ID" value="NZ_CP102453.1"/>
</dbReference>
<evidence type="ECO:0000256" key="3">
    <source>
        <dbReference type="ARBA" id="ARBA00022989"/>
    </source>
</evidence>
<dbReference type="InterPro" id="IPR036640">
    <property type="entry name" value="ABC1_TM_sf"/>
</dbReference>
<keyword evidence="2 5" id="KW-0812">Transmembrane</keyword>
<evidence type="ECO:0000256" key="1">
    <source>
        <dbReference type="ARBA" id="ARBA00004651"/>
    </source>
</evidence>
<dbReference type="InterPro" id="IPR011527">
    <property type="entry name" value="ABC1_TM_dom"/>
</dbReference>
<proteinExistence type="predicted"/>
<protein>
    <submittedName>
        <fullName evidence="7">ABC transporter ATP-binding protein</fullName>
    </submittedName>
</protein>
<dbReference type="Gene3D" id="1.20.1560.10">
    <property type="entry name" value="ABC transporter type 1, transmembrane domain"/>
    <property type="match status" value="1"/>
</dbReference>
<evidence type="ECO:0000313" key="8">
    <source>
        <dbReference type="Proteomes" id="UP001315967"/>
    </source>
</evidence>
<gene>
    <name evidence="7" type="ORF">NRE15_08575</name>
</gene>
<feature type="transmembrane region" description="Helical" evidence="5">
    <location>
        <begin position="110"/>
        <end position="132"/>
    </location>
</feature>
<dbReference type="Pfam" id="PF00664">
    <property type="entry name" value="ABC_membrane"/>
    <property type="match status" value="1"/>
</dbReference>
<sequence>MSENNTNKEVNSEVTDNKTKKVVKRPIGGGTPLAAAEKPDDFMGSISRIVKEILQQKWLMSVVLISSVISVILSTMGPRILGQATTELFNGVVAQLQGTGRIDFSRIGNILLFVLAIYFISALFSALEGYIMTTVTENVTYSLRQRLLAKINRMPMKYFESRPYGEVLSRITNDIDTLGGGLSQSITQILTSVLTMLGITYMMFSINVLMALIVLVVLPVSIFLIRFLMKRSQKFFQRQQRSLGIINGQIEEVFAGQNIVKAFNQEEKTLEIFTKENDELKDSAWKSQFFSGIMCKLWFYFALTSSAMLH</sequence>
<comment type="subcellular location">
    <subcellularLocation>
        <location evidence="1">Cell membrane</location>
        <topology evidence="1">Multi-pass membrane protein</topology>
    </subcellularLocation>
</comment>
<feature type="transmembrane region" description="Helical" evidence="5">
    <location>
        <begin position="58"/>
        <end position="76"/>
    </location>
</feature>
<evidence type="ECO:0000256" key="2">
    <source>
        <dbReference type="ARBA" id="ARBA00022692"/>
    </source>
</evidence>
<dbReference type="GO" id="GO:0005524">
    <property type="term" value="F:ATP binding"/>
    <property type="evidence" value="ECO:0007669"/>
    <property type="project" value="UniProtKB-KW"/>
</dbReference>
<evidence type="ECO:0000259" key="6">
    <source>
        <dbReference type="PROSITE" id="PS50929"/>
    </source>
</evidence>
<dbReference type="PANTHER" id="PTHR43394:SF1">
    <property type="entry name" value="ATP-BINDING CASSETTE SUB-FAMILY B MEMBER 10, MITOCHONDRIAL"/>
    <property type="match status" value="1"/>
</dbReference>
<keyword evidence="8" id="KW-1185">Reference proteome</keyword>